<organism evidence="1 2">
    <name type="scientific">Entomoplasma freundtii</name>
    <dbReference type="NCBI Taxonomy" id="74700"/>
    <lineage>
        <taxon>Bacteria</taxon>
        <taxon>Bacillati</taxon>
        <taxon>Mycoplasmatota</taxon>
        <taxon>Mollicutes</taxon>
        <taxon>Entomoplasmatales</taxon>
        <taxon>Entomoplasmataceae</taxon>
        <taxon>Entomoplasma</taxon>
    </lineage>
</organism>
<evidence type="ECO:0000313" key="2">
    <source>
        <dbReference type="Proteomes" id="UP000232222"/>
    </source>
</evidence>
<dbReference type="RefSeq" id="WP_100609250.1">
    <property type="nucleotide sequence ID" value="NZ_CP024962.1"/>
</dbReference>
<name>A0A2K8NT00_9MOLU</name>
<proteinExistence type="predicted"/>
<gene>
    <name evidence="1" type="ORF">EFREU_v1c02720</name>
</gene>
<protein>
    <submittedName>
        <fullName evidence="1">Uncharacterized protein</fullName>
    </submittedName>
</protein>
<evidence type="ECO:0000313" key="1">
    <source>
        <dbReference type="EMBL" id="ATZ16298.1"/>
    </source>
</evidence>
<dbReference type="EMBL" id="CP024962">
    <property type="protein sequence ID" value="ATZ16298.1"/>
    <property type="molecule type" value="Genomic_DNA"/>
</dbReference>
<keyword evidence="2" id="KW-1185">Reference proteome</keyword>
<dbReference type="AlphaFoldDB" id="A0A2K8NT00"/>
<accession>A0A2K8NT00</accession>
<reference evidence="1 2" key="1">
    <citation type="submission" date="2017-11" db="EMBL/GenBank/DDBJ databases">
        <title>Genome sequence of Entomoplasma freundtii BARC 318 (ATCC 51999).</title>
        <authorList>
            <person name="Lo W.-S."/>
            <person name="Gasparich G.E."/>
            <person name="Kuo C.-H."/>
        </authorList>
    </citation>
    <scope>NUCLEOTIDE SEQUENCE [LARGE SCALE GENOMIC DNA]</scope>
    <source>
        <strain evidence="1 2">BARC 318</strain>
    </source>
</reference>
<dbReference type="Proteomes" id="UP000232222">
    <property type="component" value="Chromosome"/>
</dbReference>
<sequence length="106" mass="12498">MSNNLFFLESTPQEIVITNNSNNDKYTFSIDNPTDQEFDETFSKILFFLSSLDVEEINKFENKVGISENRSAEMHREFLEGFKDYFENEINNIINDIIKIKKIETI</sequence>
<dbReference type="KEGG" id="efr:EFREU_v1c02720"/>